<protein>
    <submittedName>
        <fullName evidence="1">Uncharacterized protein</fullName>
    </submittedName>
</protein>
<dbReference type="EMBL" id="MU003546">
    <property type="protein sequence ID" value="KAF2463792.1"/>
    <property type="molecule type" value="Genomic_DNA"/>
</dbReference>
<proteinExistence type="predicted"/>
<dbReference type="Proteomes" id="UP000799755">
    <property type="component" value="Unassembled WGS sequence"/>
</dbReference>
<keyword evidence="2" id="KW-1185">Reference proteome</keyword>
<reference evidence="1" key="1">
    <citation type="journal article" date="2020" name="Stud. Mycol.">
        <title>101 Dothideomycetes genomes: a test case for predicting lifestyles and emergence of pathogens.</title>
        <authorList>
            <person name="Haridas S."/>
            <person name="Albert R."/>
            <person name="Binder M."/>
            <person name="Bloem J."/>
            <person name="Labutti K."/>
            <person name="Salamov A."/>
            <person name="Andreopoulos B."/>
            <person name="Baker S."/>
            <person name="Barry K."/>
            <person name="Bills G."/>
            <person name="Bluhm B."/>
            <person name="Cannon C."/>
            <person name="Castanera R."/>
            <person name="Culley D."/>
            <person name="Daum C."/>
            <person name="Ezra D."/>
            <person name="Gonzalez J."/>
            <person name="Henrissat B."/>
            <person name="Kuo A."/>
            <person name="Liang C."/>
            <person name="Lipzen A."/>
            <person name="Lutzoni F."/>
            <person name="Magnuson J."/>
            <person name="Mondo S."/>
            <person name="Nolan M."/>
            <person name="Ohm R."/>
            <person name="Pangilinan J."/>
            <person name="Park H.-J."/>
            <person name="Ramirez L."/>
            <person name="Alfaro M."/>
            <person name="Sun H."/>
            <person name="Tritt A."/>
            <person name="Yoshinaga Y."/>
            <person name="Zwiers L.-H."/>
            <person name="Turgeon B."/>
            <person name="Goodwin S."/>
            <person name="Spatafora J."/>
            <person name="Crous P."/>
            <person name="Grigoriev I."/>
        </authorList>
    </citation>
    <scope>NUCLEOTIDE SEQUENCE</scope>
    <source>
        <strain evidence="1">ATCC 200398</strain>
    </source>
</reference>
<evidence type="ECO:0000313" key="1">
    <source>
        <dbReference type="EMBL" id="KAF2463792.1"/>
    </source>
</evidence>
<organism evidence="1 2">
    <name type="scientific">Lindgomyces ingoldianus</name>
    <dbReference type="NCBI Taxonomy" id="673940"/>
    <lineage>
        <taxon>Eukaryota</taxon>
        <taxon>Fungi</taxon>
        <taxon>Dikarya</taxon>
        <taxon>Ascomycota</taxon>
        <taxon>Pezizomycotina</taxon>
        <taxon>Dothideomycetes</taxon>
        <taxon>Pleosporomycetidae</taxon>
        <taxon>Pleosporales</taxon>
        <taxon>Lindgomycetaceae</taxon>
        <taxon>Lindgomyces</taxon>
    </lineage>
</organism>
<evidence type="ECO:0000313" key="2">
    <source>
        <dbReference type="Proteomes" id="UP000799755"/>
    </source>
</evidence>
<accession>A0ACB6QCE5</accession>
<comment type="caution">
    <text evidence="1">The sequence shown here is derived from an EMBL/GenBank/DDBJ whole genome shotgun (WGS) entry which is preliminary data.</text>
</comment>
<sequence>MFFNSRALLSFVRFSFVRYDLLCHLRHRILLMDSTLFTFPFPQPLPYFDAYTCINTSRFISFPTPSGPSWEGKGDATAVPEACPKELITFDLRKFCDKTAAATHLNTHHSHTSFTASIKFQNSRFVLSPWPLNTQCNTSGTIANSKPLLKLSLNILSTACANSPSTVYGAASRGSGSRFVVSLNLNCVCGSEYSHRRYHRGRMTTIQQWMPKKEEGFDKTYFKRLIDRMGLWKYRLKISLVACSTRVGIYITSSLDEVDPIHINATPLPNHYQVRYFAKEGKELQSQPLQLDGLAIPWRSIYKAINMVYLMDLASL</sequence>
<name>A0ACB6QCE5_9PLEO</name>
<gene>
    <name evidence="1" type="ORF">BDR25DRAFT_362467</name>
</gene>